<proteinExistence type="predicted"/>
<keyword evidence="2" id="KW-1185">Reference proteome</keyword>
<dbReference type="RefSeq" id="WP_173945826.1">
    <property type="nucleotide sequence ID" value="NZ_CP102846.1"/>
</dbReference>
<reference evidence="1" key="1">
    <citation type="submission" date="2022-08" db="EMBL/GenBank/DDBJ databases">
        <title>Microvirga terrae sp. nov., isolated from soil.</title>
        <authorList>
            <person name="Kim K.H."/>
            <person name="Seo Y.L."/>
            <person name="Kim J.M."/>
            <person name="Lee J.K."/>
            <person name="Han D.M."/>
            <person name="Jeon C.O."/>
        </authorList>
    </citation>
    <scope>NUCLEOTIDE SEQUENCE</scope>
    <source>
        <strain evidence="1">R24</strain>
        <plasmid evidence="1">pR24_1</plasmid>
    </source>
</reference>
<evidence type="ECO:0000313" key="2">
    <source>
        <dbReference type="Proteomes" id="UP001017257"/>
    </source>
</evidence>
<dbReference type="Proteomes" id="UP001017257">
    <property type="component" value="Plasmid pR24_1"/>
</dbReference>
<sequence>MPKAFDADYRTNWLPAGLEAEHFSALNPYLDLVELEHGQVLYEPGGPIR</sequence>
<protein>
    <submittedName>
        <fullName evidence="1">Uncharacterized protein</fullName>
    </submittedName>
</protein>
<gene>
    <name evidence="1" type="ORF">HPT29_026970</name>
</gene>
<dbReference type="EMBL" id="CP102846">
    <property type="protein sequence ID" value="UVF22325.1"/>
    <property type="molecule type" value="Genomic_DNA"/>
</dbReference>
<name>A0ABY5RYJ0_9HYPH</name>
<accession>A0ABY5RYJ0</accession>
<geneLocation type="plasmid" evidence="1 2">
    <name>pR24_1</name>
</geneLocation>
<keyword evidence="1" id="KW-0614">Plasmid</keyword>
<evidence type="ECO:0000313" key="1">
    <source>
        <dbReference type="EMBL" id="UVF22325.1"/>
    </source>
</evidence>
<organism evidence="1 2">
    <name type="scientific">Microvirga terrae</name>
    <dbReference type="NCBI Taxonomy" id="2740529"/>
    <lineage>
        <taxon>Bacteria</taxon>
        <taxon>Pseudomonadati</taxon>
        <taxon>Pseudomonadota</taxon>
        <taxon>Alphaproteobacteria</taxon>
        <taxon>Hyphomicrobiales</taxon>
        <taxon>Methylobacteriaceae</taxon>
        <taxon>Microvirga</taxon>
    </lineage>
</organism>